<sequence length="623" mass="70986">MAPSLEARDIEEALVAASQTLEKCRYRYCVFGSAACYMYFRIVRVSGPRVPKDVDIVVFPDTSVDAEQIKREMVEQDPQFYLEDSRKDPNAPYQVLWFCPQDRPPVNAKAYKGCKVNILVDEDAETPSGLKIPRVSPEMANSCFIQLSKNTSTISQPKKNKTAPDGSFQVYMVPALMLLFLKLKSWEDHRASNRTDFKKKALNDVQDLLLLAQRAVFTQSQQIGLGRLELKAQFWTDTRRRALDFLSQCFQELSYKLWFHWIEYQLFDVQALQAASSQYVSGKMPYRQTPVIGGLRRYPLPERESRTPRDLQDVCEVVQALSGCMAALSYRCCFSGAVAAFYYFEASDSSLDGIHTQTPEVIEIVVFSVDQSLTRPFIQHQLIQKEPRFYHSHTEDEDEPRGDFWYSFGDGPRVDVSRSVKVHVILWNAEAMVPFISPDETVVIPVSSETPRDISVPSHHVTVVPPIALLLLLLQDWAERLRISGHASRQKSLVHALAIVDFTSCIASLEHLPFLHPKDWPPWFTKLGQHRARHFMKDYITNGDIDIDLTHWTRWIRMGLLCLADVVVIARDLRGKPDKLRRGADIFAYGAEDLGLNEAERECCGSREISYILGKGPSPDVNI</sequence>
<organism evidence="1 2">
    <name type="scientific">Marasmius crinis-equi</name>
    <dbReference type="NCBI Taxonomy" id="585013"/>
    <lineage>
        <taxon>Eukaryota</taxon>
        <taxon>Fungi</taxon>
        <taxon>Dikarya</taxon>
        <taxon>Basidiomycota</taxon>
        <taxon>Agaricomycotina</taxon>
        <taxon>Agaricomycetes</taxon>
        <taxon>Agaricomycetidae</taxon>
        <taxon>Agaricales</taxon>
        <taxon>Marasmiineae</taxon>
        <taxon>Marasmiaceae</taxon>
        <taxon>Marasmius</taxon>
    </lineage>
</organism>
<evidence type="ECO:0000313" key="1">
    <source>
        <dbReference type="EMBL" id="KAL0565942.1"/>
    </source>
</evidence>
<keyword evidence="2" id="KW-1185">Reference proteome</keyword>
<accession>A0ABR3ET21</accession>
<name>A0ABR3ET21_9AGAR</name>
<protein>
    <submittedName>
        <fullName evidence="1">Uncharacterized protein</fullName>
    </submittedName>
</protein>
<gene>
    <name evidence="1" type="ORF">V5O48_016080</name>
</gene>
<dbReference type="Proteomes" id="UP001465976">
    <property type="component" value="Unassembled WGS sequence"/>
</dbReference>
<reference evidence="1 2" key="1">
    <citation type="submission" date="2024-02" db="EMBL/GenBank/DDBJ databases">
        <title>A draft genome for the cacao thread blight pathogen Marasmius crinis-equi.</title>
        <authorList>
            <person name="Cohen S.P."/>
            <person name="Baruah I.K."/>
            <person name="Amoako-Attah I."/>
            <person name="Bukari Y."/>
            <person name="Meinhardt L.W."/>
            <person name="Bailey B.A."/>
        </authorList>
    </citation>
    <scope>NUCLEOTIDE SEQUENCE [LARGE SCALE GENOMIC DNA]</scope>
    <source>
        <strain evidence="1 2">GH-76</strain>
    </source>
</reference>
<dbReference type="EMBL" id="JBAHYK010002064">
    <property type="protein sequence ID" value="KAL0565942.1"/>
    <property type="molecule type" value="Genomic_DNA"/>
</dbReference>
<evidence type="ECO:0000313" key="2">
    <source>
        <dbReference type="Proteomes" id="UP001465976"/>
    </source>
</evidence>
<proteinExistence type="predicted"/>
<comment type="caution">
    <text evidence="1">The sequence shown here is derived from an EMBL/GenBank/DDBJ whole genome shotgun (WGS) entry which is preliminary data.</text>
</comment>